<feature type="signal peptide" evidence="1">
    <location>
        <begin position="1"/>
        <end position="22"/>
    </location>
</feature>
<comment type="caution">
    <text evidence="2">The sequence shown here is derived from an EMBL/GenBank/DDBJ whole genome shotgun (WGS) entry which is preliminary data.</text>
</comment>
<dbReference type="RefSeq" id="WP_109647752.1">
    <property type="nucleotide sequence ID" value="NZ_QGGB01000009.1"/>
</dbReference>
<dbReference type="OrthoDB" id="1489343at2"/>
<proteinExistence type="predicted"/>
<feature type="chain" id="PRO_5016278086" description="DUF481 domain-containing protein" evidence="1">
    <location>
        <begin position="23"/>
        <end position="419"/>
    </location>
</feature>
<protein>
    <recommendedName>
        <fullName evidence="4">DUF481 domain-containing protein</fullName>
    </recommendedName>
</protein>
<reference evidence="2 3" key="1">
    <citation type="submission" date="2018-05" db="EMBL/GenBank/DDBJ databases">
        <title>Rhodohalobacter halophilus gen. nov., sp. nov., a moderately halophilic member of the family Balneolaceae.</title>
        <authorList>
            <person name="Liu Z.-W."/>
        </authorList>
    </citation>
    <scope>NUCLEOTIDE SEQUENCE [LARGE SCALE GENOMIC DNA]</scope>
    <source>
        <strain evidence="2 3">8A47</strain>
    </source>
</reference>
<accession>A0A316TRT6</accession>
<dbReference type="Proteomes" id="UP000245533">
    <property type="component" value="Unassembled WGS sequence"/>
</dbReference>
<keyword evidence="3" id="KW-1185">Reference proteome</keyword>
<sequence>MNRSLSAIFFLFLLFYCSTAAAQSVDGPDPIPNVFLDCRACDVNYIRTNITFVNYVRDQQDASIYLLINDQSTGGGGREYTLVFSDLTVESSQSDTLRYVSPSTDSGDERRIGLNRYIKLGLVPFVVNTVAMNNLDVFFDAPGEGEDIQTEEIDDPWNNWVFDINMRSNISGQERELNAGFFSGLEAERTTHIWKIRFNARGEINRRRLDLSDRTLNINRDWGNTWGMVGYSLNDHATVALFGSARFSRTGNIALNTYIAPAVEYNFFPYSEFQERRFVIQYQVTPMFRRYFNTTIFFKDQETIMSQELSARLRYDQRWGRIDIRAAGSHFFHDTSINRFEVNPSFNIRIVRGLSLSLSGRYRIINDQLALQLPSDVDPNDPESILRGVQRPTSYDYSISFGFSYTFGSIYNNIVNPRF</sequence>
<dbReference type="AlphaFoldDB" id="A0A316TRT6"/>
<dbReference type="EMBL" id="QGGB01000009">
    <property type="protein sequence ID" value="PWN05725.1"/>
    <property type="molecule type" value="Genomic_DNA"/>
</dbReference>
<name>A0A316TRT6_9BACT</name>
<evidence type="ECO:0000313" key="2">
    <source>
        <dbReference type="EMBL" id="PWN05725.1"/>
    </source>
</evidence>
<evidence type="ECO:0008006" key="4">
    <source>
        <dbReference type="Google" id="ProtNLM"/>
    </source>
</evidence>
<organism evidence="2 3">
    <name type="scientific">Rhodohalobacter mucosus</name>
    <dbReference type="NCBI Taxonomy" id="2079485"/>
    <lineage>
        <taxon>Bacteria</taxon>
        <taxon>Pseudomonadati</taxon>
        <taxon>Balneolota</taxon>
        <taxon>Balneolia</taxon>
        <taxon>Balneolales</taxon>
        <taxon>Balneolaceae</taxon>
        <taxon>Rhodohalobacter</taxon>
    </lineage>
</organism>
<evidence type="ECO:0000256" key="1">
    <source>
        <dbReference type="SAM" id="SignalP"/>
    </source>
</evidence>
<evidence type="ECO:0000313" key="3">
    <source>
        <dbReference type="Proteomes" id="UP000245533"/>
    </source>
</evidence>
<gene>
    <name evidence="2" type="ORF">DDZ15_14160</name>
</gene>
<keyword evidence="1" id="KW-0732">Signal</keyword>